<dbReference type="InterPro" id="IPR002364">
    <property type="entry name" value="Quin_OxRdtase/zeta-crystal_CS"/>
</dbReference>
<dbReference type="EMBL" id="OC316551">
    <property type="protein sequence ID" value="CAD7392449.1"/>
    <property type="molecule type" value="Genomic_DNA"/>
</dbReference>
<evidence type="ECO:0000256" key="1">
    <source>
        <dbReference type="ARBA" id="ARBA00004173"/>
    </source>
</evidence>
<evidence type="ECO:0000256" key="4">
    <source>
        <dbReference type="ARBA" id="ARBA00023002"/>
    </source>
</evidence>
<evidence type="ECO:0000259" key="7">
    <source>
        <dbReference type="SMART" id="SM00829"/>
    </source>
</evidence>
<dbReference type="InterPro" id="IPR037397">
    <property type="entry name" value="RTN4IP1"/>
</dbReference>
<dbReference type="Gene3D" id="3.40.50.720">
    <property type="entry name" value="NAD(P)-binding Rossmann-like Domain"/>
    <property type="match status" value="1"/>
</dbReference>
<dbReference type="FunFam" id="3.40.50.720:FF:000147">
    <property type="entry name" value="Reticulon-4-interacting protein 1 homolog, mitochondrial"/>
    <property type="match status" value="1"/>
</dbReference>
<evidence type="ECO:0008006" key="10">
    <source>
        <dbReference type="Google" id="ProtNLM"/>
    </source>
</evidence>
<comment type="subcellular location">
    <subcellularLocation>
        <location evidence="1">Mitochondrion</location>
    </subcellularLocation>
</comment>
<evidence type="ECO:0000256" key="6">
    <source>
        <dbReference type="SAM" id="MobiDB-lite"/>
    </source>
</evidence>
<dbReference type="InterPro" id="IPR025258">
    <property type="entry name" value="RH_dom"/>
</dbReference>
<organism evidence="9">
    <name type="scientific">Timema cristinae</name>
    <name type="common">Walking stick</name>
    <dbReference type="NCBI Taxonomy" id="61476"/>
    <lineage>
        <taxon>Eukaryota</taxon>
        <taxon>Metazoa</taxon>
        <taxon>Ecdysozoa</taxon>
        <taxon>Arthropoda</taxon>
        <taxon>Hexapoda</taxon>
        <taxon>Insecta</taxon>
        <taxon>Pterygota</taxon>
        <taxon>Neoptera</taxon>
        <taxon>Polyneoptera</taxon>
        <taxon>Phasmatodea</taxon>
        <taxon>Timematodea</taxon>
        <taxon>Timematoidea</taxon>
        <taxon>Timematidae</taxon>
        <taxon>Timema</taxon>
    </lineage>
</organism>
<dbReference type="Pfam" id="PF21054">
    <property type="entry name" value="RUBC_PIKBD"/>
    <property type="match status" value="1"/>
</dbReference>
<proteinExistence type="inferred from homology"/>
<dbReference type="SUPFAM" id="SSF50129">
    <property type="entry name" value="GroES-like"/>
    <property type="match status" value="1"/>
</dbReference>
<dbReference type="SUPFAM" id="SSF51735">
    <property type="entry name" value="NAD(P)-binding Rossmann-fold domains"/>
    <property type="match status" value="1"/>
</dbReference>
<dbReference type="Pfam" id="PF08240">
    <property type="entry name" value="ADH_N"/>
    <property type="match status" value="1"/>
</dbReference>
<dbReference type="PROSITE" id="PS01162">
    <property type="entry name" value="QOR_ZETA_CRYSTAL"/>
    <property type="match status" value="1"/>
</dbReference>
<name>A0A7R9CAI6_TIMCR</name>
<dbReference type="SMART" id="SM01175">
    <property type="entry name" value="DUF4206"/>
    <property type="match status" value="1"/>
</dbReference>
<keyword evidence="3" id="KW-0809">Transit peptide</keyword>
<dbReference type="InterPro" id="IPR036291">
    <property type="entry name" value="NAD(P)-bd_dom_sf"/>
</dbReference>
<dbReference type="Gene3D" id="3.90.180.10">
    <property type="entry name" value="Medium-chain alcohol dehydrogenases, catalytic domain"/>
    <property type="match status" value="1"/>
</dbReference>
<keyword evidence="4" id="KW-0560">Oxidoreductase</keyword>
<evidence type="ECO:0000256" key="5">
    <source>
        <dbReference type="ARBA" id="ARBA00023128"/>
    </source>
</evidence>
<feature type="region of interest" description="Disordered" evidence="6">
    <location>
        <begin position="679"/>
        <end position="706"/>
    </location>
</feature>
<reference evidence="9" key="1">
    <citation type="submission" date="2020-11" db="EMBL/GenBank/DDBJ databases">
        <authorList>
            <person name="Tran Van P."/>
        </authorList>
    </citation>
    <scope>NUCLEOTIDE SEQUENCE</scope>
</reference>
<gene>
    <name evidence="9" type="ORF">TCEB3V08_LOCUS473</name>
</gene>
<dbReference type="InterPro" id="IPR050700">
    <property type="entry name" value="YIM1/Zinc_Alcohol_DH_Fams"/>
</dbReference>
<evidence type="ECO:0000256" key="2">
    <source>
        <dbReference type="ARBA" id="ARBA00010371"/>
    </source>
</evidence>
<comment type="similarity">
    <text evidence="2">Belongs to the zinc-containing alcohol dehydrogenase family. Quinone oxidoreductase subfamily.</text>
</comment>
<dbReference type="CDD" id="cd08248">
    <property type="entry name" value="RTN4I1"/>
    <property type="match status" value="1"/>
</dbReference>
<dbReference type="Pfam" id="PF13901">
    <property type="entry name" value="RH_dom"/>
    <property type="match status" value="1"/>
</dbReference>
<dbReference type="GO" id="GO:0016491">
    <property type="term" value="F:oxidoreductase activity"/>
    <property type="evidence" value="ECO:0007669"/>
    <property type="project" value="UniProtKB-KW"/>
</dbReference>
<evidence type="ECO:0000313" key="9">
    <source>
        <dbReference type="EMBL" id="CAD7392449.1"/>
    </source>
</evidence>
<keyword evidence="5" id="KW-0496">Mitochondrion</keyword>
<dbReference type="Pfam" id="PF13602">
    <property type="entry name" value="ADH_zinc_N_2"/>
    <property type="match status" value="1"/>
</dbReference>
<dbReference type="GO" id="GO:0005739">
    <property type="term" value="C:mitochondrion"/>
    <property type="evidence" value="ECO:0007669"/>
    <property type="project" value="UniProtKB-SubCell"/>
</dbReference>
<evidence type="ECO:0000256" key="3">
    <source>
        <dbReference type="ARBA" id="ARBA00022946"/>
    </source>
</evidence>
<dbReference type="InterPro" id="IPR013154">
    <property type="entry name" value="ADH-like_N"/>
</dbReference>
<feature type="compositionally biased region" description="Polar residues" evidence="6">
    <location>
        <begin position="680"/>
        <end position="702"/>
    </location>
</feature>
<evidence type="ECO:0000259" key="8">
    <source>
        <dbReference type="SMART" id="SM01175"/>
    </source>
</evidence>
<dbReference type="AlphaFoldDB" id="A0A7R9CAI6"/>
<protein>
    <recommendedName>
        <fullName evidence="10">Enoyl reductase (ER) domain-containing protein</fullName>
    </recommendedName>
</protein>
<dbReference type="InterPro" id="IPR048569">
    <property type="entry name" value="RUBC_PIKBD"/>
</dbReference>
<dbReference type="InterPro" id="IPR020843">
    <property type="entry name" value="ER"/>
</dbReference>
<feature type="domain" description="Rubicon Homology" evidence="8">
    <location>
        <begin position="843"/>
        <end position="1010"/>
    </location>
</feature>
<dbReference type="InterPro" id="IPR011032">
    <property type="entry name" value="GroES-like_sf"/>
</dbReference>
<sequence>MTVGIFWDEASLIYSSSDSGVRCVRVGLPSQVASFAGATFDENWASPACDVAKMFRGAISRTAKKCNYATSATPLLKDDPSKMIAWQIHSYGELEDLQLSHSARSPPITSSDEVLIQVLATSVNPIDLALARGYGSKLLGIFRQVLACNSSEIIEFPLILGRDFSGRVISKGHGVGPDLKLGDEVWGVVPPHRQGCHAERVVLNKNLLHKKPSNLTFVEAGSMLYTSVTAWAALKVSGDLLFLPSRGKRVLVLGGSGGVGTAAIQMLRAWGAHVVATCSTDATSLVESLGANTVIDYTQPDSHRHIREEGKYDIILDTAGIGSSEGPSYADCLKDWSLSKYITLTSPLLQNVDNHGPVAGMVKNALDLIVPNIRTGLVSGSSTVRWGFFLPTPQSLSEITELTEQGKITPIVEKVYPFTEIPAAYERVKCGHLRGKIAIKGEPDCLVFIQGLNWLQPSLAVSPTSLIETDLPQHVEMNDKALVWLYKRQPCVRPSELKLSSTTWDEKDEGGSLPRYESDSNLTHKKKKTVVVGSAPEYAREWLLDGTVFGHKERHFTQKKSFIDSGGSTVLPMATGFFPRPAQGQSLTSFLSSGDFSRPSAELDRENAHFSISEAMIAAIEQVKCNRQLHLAEEVAEAGDESDEEINHLKQRIRLRRRQRQEEKQRHIWGITLLSDGRTDTTTTDQSVSPLSTSPGTPSDSISTDDVDDLEVDEVNNLAQLKNAGLSVSMASLYSEADLSKHHTPRCVMDGGITDSIVSAEGVALCLIRQFSEKHLPRASDLQWLVSEQDAPQQLLPLPSSWPISPDEAEDADMTQATSLRGTVEWAPPRPQVIFTLHPAPVYPVSSFSYRLLDQMLCDPLFRIADLNVGLYRKARQLERTHQLRLQLFYLKDFVLTCRFADKLQESVQKEPAYLMMELDLYSIHDLVQVKMGDLPTRLRELVVASSLHVDNCSLCQARGFVCELCRSREVIFPWQLGRVARCPNCGACFHISCWSPSPCPRCIRLNARRKSQEETALACIED</sequence>
<dbReference type="PANTHER" id="PTHR11695:SF294">
    <property type="entry name" value="RETICULON-4-INTERACTING PROTEIN 1, MITOCHONDRIAL"/>
    <property type="match status" value="1"/>
</dbReference>
<dbReference type="PANTHER" id="PTHR11695">
    <property type="entry name" value="ALCOHOL DEHYDROGENASE RELATED"/>
    <property type="match status" value="1"/>
</dbReference>
<feature type="domain" description="Enoyl reductase (ER)" evidence="7">
    <location>
        <begin position="92"/>
        <end position="439"/>
    </location>
</feature>
<dbReference type="SMART" id="SM00829">
    <property type="entry name" value="PKS_ER"/>
    <property type="match status" value="1"/>
</dbReference>
<dbReference type="GO" id="GO:0008270">
    <property type="term" value="F:zinc ion binding"/>
    <property type="evidence" value="ECO:0007669"/>
    <property type="project" value="InterPro"/>
</dbReference>
<accession>A0A7R9CAI6</accession>